<dbReference type="STRING" id="1210086.GCA_001613105_02484"/>
<dbReference type="Gene3D" id="3.40.720.10">
    <property type="entry name" value="Alkaline Phosphatase, subunit A"/>
    <property type="match status" value="1"/>
</dbReference>
<dbReference type="RefSeq" id="WP_082875783.1">
    <property type="nucleotide sequence ID" value="NZ_QQBC01000007.1"/>
</dbReference>
<dbReference type="AlphaFoldDB" id="A0A370I1Z2"/>
<dbReference type="SUPFAM" id="SSF53649">
    <property type="entry name" value="Alkaline phosphatase-like"/>
    <property type="match status" value="1"/>
</dbReference>
<dbReference type="PANTHER" id="PTHR10151:SF120">
    <property type="entry name" value="BIS(5'-ADENOSYL)-TRIPHOSPHATASE"/>
    <property type="match status" value="1"/>
</dbReference>
<dbReference type="InterPro" id="IPR002591">
    <property type="entry name" value="Phosphodiest/P_Trfase"/>
</dbReference>
<name>A0A370I1Z2_9NOCA</name>
<sequence>MSRSPGFLKQLAAIGFAAVSAFGAAGAAAAQPLEEVAAGTEKVVVIGLDGTMFRKIQEAKATRLLRLAGEGTLAQRSIAPHITISGPSWASVLTGVWDTKHGIRDNNFTAAPFAKYPTVFTRLEKAKPALDTRSIATWDRIPVMSGSGSPHADVNIATRKPPLDPTEQKIDAATTDLDVDAITNSGPDLLFTHLDQVDTAGHGHGAASEDYLDAVSRVDGLVGRIVDAVDARAKAHPRERWNIIVTCDHGHKPGGGHGGQSADETANFVIARGPAFRHGATDRTGSLVDVTPTILDLLGVPADPVFDGKSLVDNKS</sequence>
<comment type="caution">
    <text evidence="2">The sequence shown here is derived from an EMBL/GenBank/DDBJ whole genome shotgun (WGS) entry which is preliminary data.</text>
</comment>
<dbReference type="EMBL" id="QQBC01000007">
    <property type="protein sequence ID" value="RDI64716.1"/>
    <property type="molecule type" value="Genomic_DNA"/>
</dbReference>
<keyword evidence="3" id="KW-1185">Reference proteome</keyword>
<dbReference type="GO" id="GO:0016787">
    <property type="term" value="F:hydrolase activity"/>
    <property type="evidence" value="ECO:0007669"/>
    <property type="project" value="UniProtKB-ARBA"/>
</dbReference>
<organism evidence="2 3">
    <name type="scientific">Nocardia pseudobrasiliensis</name>
    <dbReference type="NCBI Taxonomy" id="45979"/>
    <lineage>
        <taxon>Bacteria</taxon>
        <taxon>Bacillati</taxon>
        <taxon>Actinomycetota</taxon>
        <taxon>Actinomycetes</taxon>
        <taxon>Mycobacteriales</taxon>
        <taxon>Nocardiaceae</taxon>
        <taxon>Nocardia</taxon>
    </lineage>
</organism>
<accession>A0A370I1Z2</accession>
<evidence type="ECO:0000313" key="3">
    <source>
        <dbReference type="Proteomes" id="UP000254869"/>
    </source>
</evidence>
<proteinExistence type="predicted"/>
<feature type="signal peptide" evidence="1">
    <location>
        <begin position="1"/>
        <end position="27"/>
    </location>
</feature>
<keyword evidence="1" id="KW-0732">Signal</keyword>
<reference evidence="2 3" key="1">
    <citation type="submission" date="2018-07" db="EMBL/GenBank/DDBJ databases">
        <title>Genomic Encyclopedia of Type Strains, Phase IV (KMG-IV): sequencing the most valuable type-strain genomes for metagenomic binning, comparative biology and taxonomic classification.</title>
        <authorList>
            <person name="Goeker M."/>
        </authorList>
    </citation>
    <scope>NUCLEOTIDE SEQUENCE [LARGE SCALE GENOMIC DNA]</scope>
    <source>
        <strain evidence="2 3">DSM 44290</strain>
    </source>
</reference>
<evidence type="ECO:0000313" key="2">
    <source>
        <dbReference type="EMBL" id="RDI64716.1"/>
    </source>
</evidence>
<protein>
    <submittedName>
        <fullName evidence="2">Type I phosphodiesterase/nucleotide pyrophosphatase</fullName>
    </submittedName>
</protein>
<gene>
    <name evidence="2" type="ORF">DFR76_10791</name>
</gene>
<dbReference type="PANTHER" id="PTHR10151">
    <property type="entry name" value="ECTONUCLEOTIDE PYROPHOSPHATASE/PHOSPHODIESTERASE"/>
    <property type="match status" value="1"/>
</dbReference>
<dbReference type="Pfam" id="PF01663">
    <property type="entry name" value="Phosphodiest"/>
    <property type="match status" value="1"/>
</dbReference>
<dbReference type="InterPro" id="IPR017850">
    <property type="entry name" value="Alkaline_phosphatase_core_sf"/>
</dbReference>
<dbReference type="Proteomes" id="UP000254869">
    <property type="component" value="Unassembled WGS sequence"/>
</dbReference>
<evidence type="ECO:0000256" key="1">
    <source>
        <dbReference type="SAM" id="SignalP"/>
    </source>
</evidence>
<feature type="chain" id="PRO_5038861860" evidence="1">
    <location>
        <begin position="28"/>
        <end position="316"/>
    </location>
</feature>